<evidence type="ECO:0000313" key="3">
    <source>
        <dbReference type="Proteomes" id="UP000498740"/>
    </source>
</evidence>
<protein>
    <submittedName>
        <fullName evidence="2">Uncharacterized protein</fullName>
    </submittedName>
</protein>
<evidence type="ECO:0000313" key="2">
    <source>
        <dbReference type="EMBL" id="GFN02363.1"/>
    </source>
</evidence>
<evidence type="ECO:0000256" key="1">
    <source>
        <dbReference type="SAM" id="MobiDB-lite"/>
    </source>
</evidence>
<gene>
    <name evidence="2" type="ORF">Smic_09190</name>
</gene>
<comment type="caution">
    <text evidence="2">The sequence shown here is derived from an EMBL/GenBank/DDBJ whole genome shotgun (WGS) entry which is preliminary data.</text>
</comment>
<accession>A0A7J0CIQ0</accession>
<sequence>MHSEQPCQQPEDEQRAQPRRGPRFYDVLDMGHVFILSMYPSQRSASVCVSPRSLIVITQLMAHTGTRPDEPAATYVSSWCTAAQGTLHCLTGRAIDEALAG</sequence>
<dbReference type="EMBL" id="BLWD01000001">
    <property type="protein sequence ID" value="GFN02363.1"/>
    <property type="molecule type" value="Genomic_DNA"/>
</dbReference>
<name>A0A7J0CIQ0_STRMI</name>
<reference evidence="2 3" key="1">
    <citation type="submission" date="2020-05" db="EMBL/GenBank/DDBJ databases">
        <title>Whole genome shotgun sequence of Streptomyces microflavus NBRC 13062.</title>
        <authorList>
            <person name="Komaki H."/>
            <person name="Tamura T."/>
        </authorList>
    </citation>
    <scope>NUCLEOTIDE SEQUENCE [LARGE SCALE GENOMIC DNA]</scope>
    <source>
        <strain evidence="2 3">NBRC 13062</strain>
    </source>
</reference>
<feature type="region of interest" description="Disordered" evidence="1">
    <location>
        <begin position="1"/>
        <end position="21"/>
    </location>
</feature>
<dbReference type="AlphaFoldDB" id="A0A7J0CIQ0"/>
<organism evidence="2 3">
    <name type="scientific">Streptomyces microflavus</name>
    <name type="common">Streptomyces lipmanii</name>
    <dbReference type="NCBI Taxonomy" id="1919"/>
    <lineage>
        <taxon>Bacteria</taxon>
        <taxon>Bacillati</taxon>
        <taxon>Actinomycetota</taxon>
        <taxon>Actinomycetes</taxon>
        <taxon>Kitasatosporales</taxon>
        <taxon>Streptomycetaceae</taxon>
        <taxon>Streptomyces</taxon>
    </lineage>
</organism>
<proteinExistence type="predicted"/>
<dbReference type="Proteomes" id="UP000498740">
    <property type="component" value="Unassembled WGS sequence"/>
</dbReference>